<comment type="subcellular location">
    <subcellularLocation>
        <location evidence="1">Mitochondrion</location>
    </subcellularLocation>
</comment>
<keyword evidence="3" id="KW-0689">Ribosomal protein</keyword>
<dbReference type="Pfam" id="PF08561">
    <property type="entry name" value="Ribosomal_L37"/>
    <property type="match status" value="1"/>
</dbReference>
<dbReference type="Proteomes" id="UP001375240">
    <property type="component" value="Unassembled WGS sequence"/>
</dbReference>
<reference evidence="9 10" key="1">
    <citation type="submission" date="2019-10" db="EMBL/GenBank/DDBJ databases">
        <authorList>
            <person name="Palmer J.M."/>
        </authorList>
    </citation>
    <scope>NUCLEOTIDE SEQUENCE [LARGE SCALE GENOMIC DNA]</scope>
    <source>
        <strain evidence="9 10">TWF696</strain>
    </source>
</reference>
<keyword evidence="5" id="KW-0687">Ribonucleoprotein</keyword>
<keyword evidence="2" id="KW-0809">Transit peptide</keyword>
<evidence type="ECO:0000256" key="2">
    <source>
        <dbReference type="ARBA" id="ARBA00022946"/>
    </source>
</evidence>
<evidence type="ECO:0000313" key="9">
    <source>
        <dbReference type="EMBL" id="KAK6341129.1"/>
    </source>
</evidence>
<dbReference type="GO" id="GO:0003735">
    <property type="term" value="F:structural constituent of ribosome"/>
    <property type="evidence" value="ECO:0007669"/>
    <property type="project" value="TreeGrafter"/>
</dbReference>
<dbReference type="PANTHER" id="PTHR28595">
    <property type="entry name" value="39S RIBOSOMAL PROTEIN L54, MITOCHONDRIAL"/>
    <property type="match status" value="1"/>
</dbReference>
<organism evidence="9 10">
    <name type="scientific">Orbilia brochopaga</name>
    <dbReference type="NCBI Taxonomy" id="3140254"/>
    <lineage>
        <taxon>Eukaryota</taxon>
        <taxon>Fungi</taxon>
        <taxon>Dikarya</taxon>
        <taxon>Ascomycota</taxon>
        <taxon>Pezizomycotina</taxon>
        <taxon>Orbiliomycetes</taxon>
        <taxon>Orbiliales</taxon>
        <taxon>Orbiliaceae</taxon>
        <taxon>Orbilia</taxon>
    </lineage>
</organism>
<evidence type="ECO:0000256" key="8">
    <source>
        <dbReference type="SAM" id="MobiDB-lite"/>
    </source>
</evidence>
<evidence type="ECO:0000256" key="3">
    <source>
        <dbReference type="ARBA" id="ARBA00022980"/>
    </source>
</evidence>
<proteinExistence type="inferred from homology"/>
<evidence type="ECO:0000256" key="1">
    <source>
        <dbReference type="ARBA" id="ARBA00004173"/>
    </source>
</evidence>
<evidence type="ECO:0000256" key="5">
    <source>
        <dbReference type="ARBA" id="ARBA00023274"/>
    </source>
</evidence>
<dbReference type="AlphaFoldDB" id="A0AAV9UIW1"/>
<dbReference type="PANTHER" id="PTHR28595:SF1">
    <property type="entry name" value="LARGE RIBOSOMAL SUBUNIT PROTEIN ML54"/>
    <property type="match status" value="1"/>
</dbReference>
<keyword evidence="4" id="KW-0496">Mitochondrion</keyword>
<comment type="similarity">
    <text evidence="6">Belongs to the mitochondrion-specific ribosomal protein mL54 family.</text>
</comment>
<comment type="caution">
    <text evidence="9">The sequence shown here is derived from an EMBL/GenBank/DDBJ whole genome shotgun (WGS) entry which is preliminary data.</text>
</comment>
<dbReference type="InterPro" id="IPR013870">
    <property type="entry name" value="Ribosomal_mL54"/>
</dbReference>
<feature type="region of interest" description="Disordered" evidence="8">
    <location>
        <begin position="98"/>
        <end position="118"/>
    </location>
</feature>
<evidence type="ECO:0000256" key="6">
    <source>
        <dbReference type="ARBA" id="ARBA00033752"/>
    </source>
</evidence>
<sequence>MSVCFRCALRYSLRPAFAPGLPSKRLFSTSPSKLASKPAESPEKPSADSKQKALSSVPAGTPLKGINYLKKLTDPIALPDEEYPAWLWRVLEDRRPQLDTEPQLSAEDAADLYSKSKGRRKMAQKRIAEKQAANTGKIAVPSDWRTDDMPFETYEESQQAIMEAKVASRARRRAAIKERNFLGKLK</sequence>
<dbReference type="EMBL" id="JAVHNQ010000007">
    <property type="protein sequence ID" value="KAK6341129.1"/>
    <property type="molecule type" value="Genomic_DNA"/>
</dbReference>
<dbReference type="GO" id="GO:0005762">
    <property type="term" value="C:mitochondrial large ribosomal subunit"/>
    <property type="evidence" value="ECO:0007669"/>
    <property type="project" value="TreeGrafter"/>
</dbReference>
<accession>A0AAV9UIW1</accession>
<evidence type="ECO:0000256" key="7">
    <source>
        <dbReference type="ARBA" id="ARBA00035179"/>
    </source>
</evidence>
<gene>
    <name evidence="9" type="ORF">TWF696_008218</name>
</gene>
<name>A0AAV9UIW1_9PEZI</name>
<feature type="compositionally biased region" description="Basic and acidic residues" evidence="8">
    <location>
        <begin position="40"/>
        <end position="51"/>
    </location>
</feature>
<keyword evidence="10" id="KW-1185">Reference proteome</keyword>
<evidence type="ECO:0000313" key="10">
    <source>
        <dbReference type="Proteomes" id="UP001375240"/>
    </source>
</evidence>
<feature type="region of interest" description="Disordered" evidence="8">
    <location>
        <begin position="26"/>
        <end position="58"/>
    </location>
</feature>
<evidence type="ECO:0000256" key="4">
    <source>
        <dbReference type="ARBA" id="ARBA00023128"/>
    </source>
</evidence>
<protein>
    <recommendedName>
        <fullName evidence="7">Large ribosomal subunit protein mL54</fullName>
    </recommendedName>
</protein>